<dbReference type="Proteomes" id="UP001477947">
    <property type="component" value="Chromosome"/>
</dbReference>
<dbReference type="SMART" id="SM01324">
    <property type="entry name" value="YARHG"/>
    <property type="match status" value="1"/>
</dbReference>
<name>A0ABZ3FDM7_9FIRM</name>
<dbReference type="Gene3D" id="1.20.58.1690">
    <property type="match status" value="1"/>
</dbReference>
<dbReference type="Pfam" id="PF13308">
    <property type="entry name" value="YARHG"/>
    <property type="match status" value="1"/>
</dbReference>
<protein>
    <recommendedName>
        <fullName evidence="2">YARHG domain-containing protein</fullName>
    </recommendedName>
</protein>
<evidence type="ECO:0000259" key="2">
    <source>
        <dbReference type="SMART" id="SM01324"/>
    </source>
</evidence>
<keyword evidence="1" id="KW-0472">Membrane</keyword>
<proteinExistence type="predicted"/>
<reference evidence="3 4" key="1">
    <citation type="submission" date="2024-04" db="EMBL/GenBank/DDBJ databases">
        <title>Isolation and characterization of novel acetogenic strains of the genera Terrisporobacter and Acetoanaerobium.</title>
        <authorList>
            <person name="Boeer T."/>
            <person name="Schueler M.A."/>
            <person name="Lueschen A."/>
            <person name="Eysell L."/>
            <person name="Droege J."/>
            <person name="Heinemann M."/>
            <person name="Engelhardt L."/>
            <person name="Basen M."/>
            <person name="Daniel R."/>
        </authorList>
    </citation>
    <scope>NUCLEOTIDE SEQUENCE [LARGE SCALE GENOMIC DNA]</scope>
    <source>
        <strain evidence="3 4">ELB</strain>
    </source>
</reference>
<keyword evidence="1" id="KW-1133">Transmembrane helix</keyword>
<keyword evidence="4" id="KW-1185">Reference proteome</keyword>
<dbReference type="InterPro" id="IPR025582">
    <property type="entry name" value="YARHG_dom"/>
</dbReference>
<organism evidence="3 4">
    <name type="scientific">Terrisporobacter petrolearius</name>
    <dbReference type="NCBI Taxonomy" id="1460447"/>
    <lineage>
        <taxon>Bacteria</taxon>
        <taxon>Bacillati</taxon>
        <taxon>Bacillota</taxon>
        <taxon>Clostridia</taxon>
        <taxon>Peptostreptococcales</taxon>
        <taxon>Peptostreptococcaceae</taxon>
        <taxon>Terrisporobacter</taxon>
    </lineage>
</organism>
<feature type="domain" description="YARHG" evidence="2">
    <location>
        <begin position="466"/>
        <end position="550"/>
    </location>
</feature>
<evidence type="ECO:0000313" key="3">
    <source>
        <dbReference type="EMBL" id="XAM40720.1"/>
    </source>
</evidence>
<dbReference type="InterPro" id="IPR038434">
    <property type="entry name" value="YARHG_sf"/>
</dbReference>
<accession>A0ABZ3FDM7</accession>
<evidence type="ECO:0000313" key="4">
    <source>
        <dbReference type="Proteomes" id="UP001477947"/>
    </source>
</evidence>
<dbReference type="EMBL" id="CP154622">
    <property type="protein sequence ID" value="XAM40720.1"/>
    <property type="molecule type" value="Genomic_DNA"/>
</dbReference>
<keyword evidence="1" id="KW-0812">Transmembrane</keyword>
<evidence type="ECO:0000256" key="1">
    <source>
        <dbReference type="SAM" id="Phobius"/>
    </source>
</evidence>
<feature type="transmembrane region" description="Helical" evidence="1">
    <location>
        <begin position="400"/>
        <end position="425"/>
    </location>
</feature>
<sequence length="551" mass="63563">MSKELCEKIIRGIAVNIASTLANQWKIIKEKQEKALASKWEGSNFNEDAYIDSLKSNLIFYKVSIRNREALLIKWIKSGLIPENEKRNEEVEILLKKCKEYVGRGIKSQGNTFNEGDKKALTHYENIDKNEARMYLEQEYKDFSLYSEVLSLFINDLSKSSLEEFSNIDSKEILKLIKSDILKATNYIKKSMDKVEEKTVLNSMESKFLQNLNEISEESLIQKMESAYDEACKMEEIQYDKGFGFNEDTIKDFIFTTILLDLVGEKEVLLFKGALRLLIGGEFGPINYRELTKYIIINKINISENVYDDGIKIIENSYKAAIENDLSKRSVNNNKNIDIEEYIYILENADSSKKYNKKPTIEQEVPNLENDSEESTIKQCNNNVNRAFEPNNSSNKGKKIAIACVTVCAVVGLGVTAGLFIGGVLPIDKPKQKQEQETYTPAVEEVEEDAPEVEEVEEYNNDLENDQYFIVDSDSRYLTETELSVYTNEELGFIRNEIFARYGYVFKNHKYANYFSEKPWYTPDSTFQGNEEDFNDYEIKNIELIKSLESK</sequence>
<gene>
    <name evidence="3" type="ORF">TPELB_10300</name>
</gene>
<dbReference type="RefSeq" id="WP_343338834.1">
    <property type="nucleotide sequence ID" value="NZ_CP154622.1"/>
</dbReference>